<evidence type="ECO:0000313" key="7">
    <source>
        <dbReference type="Proteomes" id="UP000317496"/>
    </source>
</evidence>
<dbReference type="InterPro" id="IPR014757">
    <property type="entry name" value="Tscrpt_reg_IclR_C"/>
</dbReference>
<dbReference type="InterPro" id="IPR036388">
    <property type="entry name" value="WH-like_DNA-bd_sf"/>
</dbReference>
<protein>
    <submittedName>
        <fullName evidence="6">IclR family transcriptional regulator</fullName>
    </submittedName>
</protein>
<evidence type="ECO:0000256" key="1">
    <source>
        <dbReference type="ARBA" id="ARBA00023015"/>
    </source>
</evidence>
<keyword evidence="1" id="KW-0805">Transcription regulation</keyword>
<dbReference type="GO" id="GO:0045892">
    <property type="term" value="P:negative regulation of DNA-templated transcription"/>
    <property type="evidence" value="ECO:0007669"/>
    <property type="project" value="TreeGrafter"/>
</dbReference>
<organism evidence="6 7">
    <name type="scientific">Ferrovibrio terrae</name>
    <dbReference type="NCBI Taxonomy" id="2594003"/>
    <lineage>
        <taxon>Bacteria</taxon>
        <taxon>Pseudomonadati</taxon>
        <taxon>Pseudomonadota</taxon>
        <taxon>Alphaproteobacteria</taxon>
        <taxon>Rhodospirillales</taxon>
        <taxon>Rhodospirillaceae</taxon>
        <taxon>Ferrovibrio</taxon>
    </lineage>
</organism>
<dbReference type="Proteomes" id="UP000317496">
    <property type="component" value="Chromosome"/>
</dbReference>
<evidence type="ECO:0000256" key="3">
    <source>
        <dbReference type="ARBA" id="ARBA00023163"/>
    </source>
</evidence>
<dbReference type="InterPro" id="IPR005471">
    <property type="entry name" value="Tscrpt_reg_IclR_N"/>
</dbReference>
<accession>A0A516GZQ1</accession>
<dbReference type="InterPro" id="IPR036390">
    <property type="entry name" value="WH_DNA-bd_sf"/>
</dbReference>
<keyword evidence="7" id="KW-1185">Reference proteome</keyword>
<feature type="domain" description="HTH iclR-type" evidence="4">
    <location>
        <begin position="18"/>
        <end position="80"/>
    </location>
</feature>
<dbReference type="Gene3D" id="1.10.10.10">
    <property type="entry name" value="Winged helix-like DNA-binding domain superfamily/Winged helix DNA-binding domain"/>
    <property type="match status" value="1"/>
</dbReference>
<evidence type="ECO:0000259" key="4">
    <source>
        <dbReference type="PROSITE" id="PS51077"/>
    </source>
</evidence>
<dbReference type="GO" id="GO:0003700">
    <property type="term" value="F:DNA-binding transcription factor activity"/>
    <property type="evidence" value="ECO:0007669"/>
    <property type="project" value="TreeGrafter"/>
</dbReference>
<name>A0A516GZQ1_9PROT</name>
<evidence type="ECO:0000259" key="5">
    <source>
        <dbReference type="PROSITE" id="PS51078"/>
    </source>
</evidence>
<dbReference type="PROSITE" id="PS51077">
    <property type="entry name" value="HTH_ICLR"/>
    <property type="match status" value="1"/>
</dbReference>
<sequence length="271" mass="28891">MADKEQETRSPASGGRSVQSVEIGGRLLNLLAQAQQPMMLRDLAVGAELTPGQTHAYLTSFRKLDLVEQDAASGRYRLGPFALMLGLARLRGSDPYRLAAEQVARLAEQLNLMVAITVWGTHGPTIVLVQESSNYIHANVRPGGMFTVTGTATGKVFAAWLPRKLVEPVIAEEMQAVQKGWSDVGALSGTALDREIDKVRQDGIAATTDLPVPGISALSAPVFNHSGHLQLAITVIGPTPKIDVSLQGGHAAALLAFTRRLSEQLGYIANP</sequence>
<dbReference type="InterPro" id="IPR050707">
    <property type="entry name" value="HTH_MetabolicPath_Reg"/>
</dbReference>
<dbReference type="RefSeq" id="WP_144067963.1">
    <property type="nucleotide sequence ID" value="NZ_CP041636.1"/>
</dbReference>
<keyword evidence="2" id="KW-0238">DNA-binding</keyword>
<dbReference type="AlphaFoldDB" id="A0A516GZQ1"/>
<keyword evidence="3" id="KW-0804">Transcription</keyword>
<dbReference type="Pfam" id="PF01614">
    <property type="entry name" value="IclR_C"/>
    <property type="match status" value="1"/>
</dbReference>
<evidence type="ECO:0000256" key="2">
    <source>
        <dbReference type="ARBA" id="ARBA00023125"/>
    </source>
</evidence>
<gene>
    <name evidence="6" type="ORF">FNB15_06715</name>
</gene>
<dbReference type="KEGG" id="fer:FNB15_06715"/>
<dbReference type="PANTHER" id="PTHR30136:SF8">
    <property type="entry name" value="TRANSCRIPTIONAL REGULATORY PROTEIN"/>
    <property type="match status" value="1"/>
</dbReference>
<dbReference type="Pfam" id="PF09339">
    <property type="entry name" value="HTH_IclR"/>
    <property type="match status" value="1"/>
</dbReference>
<dbReference type="SUPFAM" id="SSF46785">
    <property type="entry name" value="Winged helix' DNA-binding domain"/>
    <property type="match status" value="1"/>
</dbReference>
<dbReference type="PROSITE" id="PS51078">
    <property type="entry name" value="ICLR_ED"/>
    <property type="match status" value="1"/>
</dbReference>
<proteinExistence type="predicted"/>
<feature type="domain" description="IclR-ED" evidence="5">
    <location>
        <begin position="81"/>
        <end position="267"/>
    </location>
</feature>
<evidence type="ECO:0000313" key="6">
    <source>
        <dbReference type="EMBL" id="QDO96982.1"/>
    </source>
</evidence>
<dbReference type="EMBL" id="CP041636">
    <property type="protein sequence ID" value="QDO96982.1"/>
    <property type="molecule type" value="Genomic_DNA"/>
</dbReference>
<dbReference type="SUPFAM" id="SSF55781">
    <property type="entry name" value="GAF domain-like"/>
    <property type="match status" value="1"/>
</dbReference>
<reference evidence="6 7" key="1">
    <citation type="submission" date="2019-07" db="EMBL/GenBank/DDBJ databases">
        <title>Genome sequencing for Ferrovibrio sp. K5.</title>
        <authorList>
            <person name="Park S.-J."/>
        </authorList>
    </citation>
    <scope>NUCLEOTIDE SEQUENCE [LARGE SCALE GENOMIC DNA]</scope>
    <source>
        <strain evidence="6 7">K5</strain>
    </source>
</reference>
<dbReference type="OrthoDB" id="6811967at2"/>
<dbReference type="GO" id="GO:0003677">
    <property type="term" value="F:DNA binding"/>
    <property type="evidence" value="ECO:0007669"/>
    <property type="project" value="UniProtKB-KW"/>
</dbReference>
<dbReference type="PANTHER" id="PTHR30136">
    <property type="entry name" value="HELIX-TURN-HELIX TRANSCRIPTIONAL REGULATOR, ICLR FAMILY"/>
    <property type="match status" value="1"/>
</dbReference>
<dbReference type="Gene3D" id="3.30.450.40">
    <property type="match status" value="1"/>
</dbReference>
<dbReference type="SMART" id="SM00346">
    <property type="entry name" value="HTH_ICLR"/>
    <property type="match status" value="1"/>
</dbReference>
<dbReference type="InterPro" id="IPR029016">
    <property type="entry name" value="GAF-like_dom_sf"/>
</dbReference>